<evidence type="ECO:0000256" key="1">
    <source>
        <dbReference type="SAM" id="Phobius"/>
    </source>
</evidence>
<dbReference type="Pfam" id="PF07456">
    <property type="entry name" value="Hpre_diP_synt_I"/>
    <property type="match status" value="1"/>
</dbReference>
<protein>
    <submittedName>
        <fullName evidence="2">Gx transporter family protein</fullName>
    </submittedName>
</protein>
<evidence type="ECO:0000313" key="2">
    <source>
        <dbReference type="EMBL" id="MCC2220214.1"/>
    </source>
</evidence>
<dbReference type="AlphaFoldDB" id="A0AAE3E1A9"/>
<comment type="caution">
    <text evidence="2">The sequence shown here is derived from an EMBL/GenBank/DDBJ whole genome shotgun (WGS) entry which is preliminary data.</text>
</comment>
<organism evidence="2 3">
    <name type="scientific">Anthropogastromicrobium aceti</name>
    <dbReference type="NCBI Taxonomy" id="2981768"/>
    <lineage>
        <taxon>Bacteria</taxon>
        <taxon>Bacillati</taxon>
        <taxon>Bacillota</taxon>
        <taxon>Clostridia</taxon>
        <taxon>Lachnospirales</taxon>
        <taxon>Lachnospiraceae</taxon>
        <taxon>Anthropogastromicrobium</taxon>
    </lineage>
</organism>
<feature type="transmembrane region" description="Helical" evidence="1">
    <location>
        <begin position="122"/>
        <end position="142"/>
    </location>
</feature>
<reference evidence="2 3" key="1">
    <citation type="submission" date="2021-10" db="EMBL/GenBank/DDBJ databases">
        <title>Anaerobic single-cell dispensing facilitates the cultivation of human gut bacteria.</title>
        <authorList>
            <person name="Afrizal A."/>
        </authorList>
    </citation>
    <scope>NUCLEOTIDE SEQUENCE [LARGE SCALE GENOMIC DNA]</scope>
    <source>
        <strain evidence="2 3">CLA-AA-H224</strain>
    </source>
</reference>
<evidence type="ECO:0000313" key="3">
    <source>
        <dbReference type="Proteomes" id="UP001198200"/>
    </source>
</evidence>
<dbReference type="RefSeq" id="WP_308730881.1">
    <property type="nucleotide sequence ID" value="NZ_JAJEQN010000002.1"/>
</dbReference>
<feature type="transmembrane region" description="Helical" evidence="1">
    <location>
        <begin position="98"/>
        <end position="115"/>
    </location>
</feature>
<feature type="transmembrane region" description="Helical" evidence="1">
    <location>
        <begin position="51"/>
        <end position="68"/>
    </location>
</feature>
<feature type="transmembrane region" description="Helical" evidence="1">
    <location>
        <begin position="148"/>
        <end position="173"/>
    </location>
</feature>
<keyword evidence="1" id="KW-1133">Transmembrane helix</keyword>
<dbReference type="Gene3D" id="1.10.1760.20">
    <property type="match status" value="1"/>
</dbReference>
<dbReference type="EMBL" id="JAJEQN010000002">
    <property type="protein sequence ID" value="MCC2220214.1"/>
    <property type="molecule type" value="Genomic_DNA"/>
</dbReference>
<accession>A0AAE3E1A9</accession>
<sequence>METKKKDKRNTAEKANKMDIKKMTALAMFSVIALTIFTAESMIGPIVPIPGIKLGLANIVTLLVLVLYGPKEALFVLIVRILLGSMFGGQMISFFYSLSGGVLCWLVMSLISALLKKKFLVLISMCGAAAHNIGQILAAIVITQSISVVAYLPVLMLSAMITGCFTGLAAHVCSKRLQKILKIYFE</sequence>
<dbReference type="InterPro" id="IPR010898">
    <property type="entry name" value="Hpre_diP_synth_I"/>
</dbReference>
<proteinExistence type="predicted"/>
<keyword evidence="1" id="KW-0472">Membrane</keyword>
<dbReference type="Proteomes" id="UP001198200">
    <property type="component" value="Unassembled WGS sequence"/>
</dbReference>
<keyword evidence="1" id="KW-0812">Transmembrane</keyword>
<dbReference type="InterPro" id="IPR014535">
    <property type="entry name" value="Hpre_diP_synt_I"/>
</dbReference>
<keyword evidence="3" id="KW-1185">Reference proteome</keyword>
<dbReference type="PIRSF" id="PIRSF027391">
    <property type="entry name" value="Hpre_diP_synt_I"/>
    <property type="match status" value="1"/>
</dbReference>
<gene>
    <name evidence="2" type="ORF">LKD48_00940</name>
</gene>
<name>A0AAE3E1A9_9FIRM</name>